<evidence type="ECO:0000313" key="6">
    <source>
        <dbReference type="EMBL" id="CAB0005337.1"/>
    </source>
</evidence>
<dbReference type="Pfam" id="PF16676">
    <property type="entry name" value="FOXO-TAD"/>
    <property type="match status" value="1"/>
</dbReference>
<keyword evidence="1" id="KW-0805">Transcription regulation</keyword>
<dbReference type="InterPro" id="IPR032067">
    <property type="entry name" value="FOXO-TAD"/>
</dbReference>
<dbReference type="OrthoDB" id="5954824at2759"/>
<keyword evidence="3" id="KW-0539">Nucleus</keyword>
<dbReference type="EMBL" id="CADCXU010016283">
    <property type="protein sequence ID" value="CAB0005337.1"/>
    <property type="molecule type" value="Genomic_DNA"/>
</dbReference>
<evidence type="ECO:0000256" key="4">
    <source>
        <dbReference type="SAM" id="MobiDB-lite"/>
    </source>
</evidence>
<proteinExistence type="predicted"/>
<name>A0A6H5GMV8_9HEMI</name>
<feature type="domain" description="FOXO protein transactivation" evidence="5">
    <location>
        <begin position="275"/>
        <end position="312"/>
    </location>
</feature>
<organism evidence="6 7">
    <name type="scientific">Nesidiocoris tenuis</name>
    <dbReference type="NCBI Taxonomy" id="355587"/>
    <lineage>
        <taxon>Eukaryota</taxon>
        <taxon>Metazoa</taxon>
        <taxon>Ecdysozoa</taxon>
        <taxon>Arthropoda</taxon>
        <taxon>Hexapoda</taxon>
        <taxon>Insecta</taxon>
        <taxon>Pterygota</taxon>
        <taxon>Neoptera</taxon>
        <taxon>Paraneoptera</taxon>
        <taxon>Hemiptera</taxon>
        <taxon>Heteroptera</taxon>
        <taxon>Panheteroptera</taxon>
        <taxon>Cimicomorpha</taxon>
        <taxon>Miridae</taxon>
        <taxon>Dicyphina</taxon>
        <taxon>Nesidiocoris</taxon>
    </lineage>
</organism>
<feature type="non-terminal residue" evidence="6">
    <location>
        <position position="443"/>
    </location>
</feature>
<keyword evidence="7" id="KW-1185">Reference proteome</keyword>
<evidence type="ECO:0000256" key="3">
    <source>
        <dbReference type="ARBA" id="ARBA00023242"/>
    </source>
</evidence>
<evidence type="ECO:0000256" key="1">
    <source>
        <dbReference type="ARBA" id="ARBA00023015"/>
    </source>
</evidence>
<feature type="region of interest" description="Disordered" evidence="4">
    <location>
        <begin position="179"/>
        <end position="213"/>
    </location>
</feature>
<keyword evidence="2" id="KW-0804">Transcription</keyword>
<reference evidence="6 7" key="1">
    <citation type="submission" date="2020-02" db="EMBL/GenBank/DDBJ databases">
        <authorList>
            <person name="Ferguson B K."/>
        </authorList>
    </citation>
    <scope>NUCLEOTIDE SEQUENCE [LARGE SCALE GENOMIC DNA]</scope>
</reference>
<evidence type="ECO:0000259" key="5">
    <source>
        <dbReference type="Pfam" id="PF16676"/>
    </source>
</evidence>
<gene>
    <name evidence="6" type="ORF">NTEN_LOCUS10814</name>
</gene>
<evidence type="ECO:0000256" key="2">
    <source>
        <dbReference type="ARBA" id="ARBA00023163"/>
    </source>
</evidence>
<feature type="compositionally biased region" description="Gly residues" evidence="4">
    <location>
        <begin position="182"/>
        <end position="195"/>
    </location>
</feature>
<evidence type="ECO:0000313" key="7">
    <source>
        <dbReference type="Proteomes" id="UP000479000"/>
    </source>
</evidence>
<dbReference type="PANTHER" id="PTHR45767">
    <property type="entry name" value="FORKHEAD BOX PROTEIN O"/>
    <property type="match status" value="1"/>
</dbReference>
<accession>A0A6H5GMV8</accession>
<sequence>MFAYVYYSKHEKWPLDENNLMLDEKNCENSGIIQRRGCRKEGSGEANQDLRCCKFKISKMKIPKLSRRAIGTYGIVTNTRQSIELRASDEISVDRQHKQTKTKCAFGLFSIDGRRGLHGSSCQFTYLNAHEIFCPDFRPRASSNASSCGRLSPIPAADGEWGGYYGPEQLAGSLEQNMRLGQVGGGGPPGGGGGAASAPATPQDLPSGGFAYPPPPPYRPAPPYVPHCPVHRMQMHPCPSCAVAPKQQRMGFGEGESAATMMGQLMGALNPTMLDDLNINIETLPLHGGFDCNVDEVIKHELSLDGTLDFNFTGQSTGAATNQEQQPFSGHSFNIILFVRPEKINVYLNKTKKTVENAISVVYYLLLRGPQVDHVDQNFEKTVHYCCHVRHWCFSLTDIHTAAIPMVPYVTTLNFHDVSNVLMQERNWRYEISPLRRRRYHAK</sequence>
<protein>
    <recommendedName>
        <fullName evidence="5">FOXO protein transactivation domain-containing protein</fullName>
    </recommendedName>
</protein>
<dbReference type="AlphaFoldDB" id="A0A6H5GMV8"/>
<dbReference type="Proteomes" id="UP000479000">
    <property type="component" value="Unassembled WGS sequence"/>
</dbReference>